<keyword evidence="9" id="KW-1185">Reference proteome</keyword>
<proteinExistence type="predicted"/>
<organism evidence="8 10">
    <name type="scientific">Cryobacterium levicorallinum</name>
    <dbReference type="NCBI Taxonomy" id="995038"/>
    <lineage>
        <taxon>Bacteria</taxon>
        <taxon>Bacillati</taxon>
        <taxon>Actinomycetota</taxon>
        <taxon>Actinomycetes</taxon>
        <taxon>Micrococcales</taxon>
        <taxon>Microbacteriaceae</taxon>
        <taxon>Cryobacterium</taxon>
    </lineage>
</organism>
<dbReference type="STRING" id="995038.SAMN05216274_103107"/>
<feature type="transmembrane region" description="Helical" evidence="5">
    <location>
        <begin position="420"/>
        <end position="440"/>
    </location>
</feature>
<keyword evidence="2 5" id="KW-0812">Transmembrane</keyword>
<evidence type="ECO:0000256" key="2">
    <source>
        <dbReference type="ARBA" id="ARBA00022692"/>
    </source>
</evidence>
<comment type="caution">
    <text evidence="8">The sequence shown here is derived from an EMBL/GenBank/DDBJ whole genome shotgun (WGS) entry which is preliminary data.</text>
</comment>
<dbReference type="Proteomes" id="UP000199681">
    <property type="component" value="Unassembled WGS sequence"/>
</dbReference>
<evidence type="ECO:0000313" key="10">
    <source>
        <dbReference type="Proteomes" id="UP000297963"/>
    </source>
</evidence>
<reference evidence="8 10" key="2">
    <citation type="submission" date="2019-03" db="EMBL/GenBank/DDBJ databases">
        <title>Genomics of glacier-inhabiting Cryobacterium strains.</title>
        <authorList>
            <person name="Liu Q."/>
            <person name="Xin Y.-H."/>
        </authorList>
    </citation>
    <scope>NUCLEOTIDE SEQUENCE [LARGE SCALE GENOMIC DNA]</scope>
    <source>
        <strain evidence="8 10">Hh34</strain>
    </source>
</reference>
<feature type="transmembrane region" description="Helical" evidence="5">
    <location>
        <begin position="96"/>
        <end position="116"/>
    </location>
</feature>
<dbReference type="InterPro" id="IPR011701">
    <property type="entry name" value="MFS"/>
</dbReference>
<accession>A0A1I2Z2L3</accession>
<evidence type="ECO:0000313" key="7">
    <source>
        <dbReference type="EMBL" id="SFH32083.1"/>
    </source>
</evidence>
<dbReference type="Gene3D" id="1.20.1250.20">
    <property type="entry name" value="MFS general substrate transporter like domains"/>
    <property type="match status" value="2"/>
</dbReference>
<reference evidence="7 9" key="1">
    <citation type="submission" date="2016-10" db="EMBL/GenBank/DDBJ databases">
        <authorList>
            <person name="Varghese N."/>
            <person name="Submissions S."/>
        </authorList>
    </citation>
    <scope>NUCLEOTIDE SEQUENCE [LARGE SCALE GENOMIC DNA]</scope>
    <source>
        <strain evidence="7 9">GMCC 1.11211</strain>
    </source>
</reference>
<feature type="transmembrane region" description="Helical" evidence="5">
    <location>
        <begin position="392"/>
        <end position="414"/>
    </location>
</feature>
<dbReference type="Proteomes" id="UP000297963">
    <property type="component" value="Unassembled WGS sequence"/>
</dbReference>
<feature type="transmembrane region" description="Helical" evidence="5">
    <location>
        <begin position="301"/>
        <end position="324"/>
    </location>
</feature>
<comment type="subcellular location">
    <subcellularLocation>
        <location evidence="1">Cell membrane</location>
        <topology evidence="1">Multi-pass membrane protein</topology>
    </subcellularLocation>
</comment>
<name>A0A1I2Z2L3_9MICO</name>
<dbReference type="CDD" id="cd17355">
    <property type="entry name" value="MFS_YcxA_like"/>
    <property type="match status" value="1"/>
</dbReference>
<sequence>MTRFGRRRPSTESGSGLSLLWPRGIHPAWIIAAVAFLALVGAAGFRAAPGVLMVPIEEEFSWSRGVLAAAVGVNLLLFGLTAPFAAALMQRFGIRGVTTGALFIVAAGSALSTFATSPWHLMLTWGVLIGTGTGSMALVFAAVISQTWFVKRRGLIAGVLTAGSATGQLIFLPFIAQLAVTTGWRSASLLIALGAILVVPIVLIWMRNSPADLGTTPYGTPELPERADGAAGPAASALSNVVATPKRNPAVEALSALKFASRHRTFWALAAGFAICGATTNGLIGTHFIPSAHDHGMPETTAAGLLAVVGIFDIVGTIASGWLTDRYNPRILLAGYYAFRGLSLLALPFLLSATVHPSMVIFIVIYGLDWVATVPPTIALCRELFGDRGPLVFGWVFAAHQIGAGIASVAAGIVREETGHYTVAWIGAAGLCIIAAVVSVSIRRGTPTGDAVPAARVNADKFE</sequence>
<evidence type="ECO:0000313" key="8">
    <source>
        <dbReference type="EMBL" id="TFB82947.1"/>
    </source>
</evidence>
<dbReference type="Pfam" id="PF07690">
    <property type="entry name" value="MFS_1"/>
    <property type="match status" value="1"/>
</dbReference>
<evidence type="ECO:0000256" key="3">
    <source>
        <dbReference type="ARBA" id="ARBA00022989"/>
    </source>
</evidence>
<dbReference type="AlphaFoldDB" id="A0A1I2Z2L3"/>
<dbReference type="EMBL" id="SOFE01000023">
    <property type="protein sequence ID" value="TFB82947.1"/>
    <property type="molecule type" value="Genomic_DNA"/>
</dbReference>
<dbReference type="GO" id="GO:0005886">
    <property type="term" value="C:plasma membrane"/>
    <property type="evidence" value="ECO:0007669"/>
    <property type="project" value="UniProtKB-SubCell"/>
</dbReference>
<protein>
    <submittedName>
        <fullName evidence="8">MFS transporter</fullName>
    </submittedName>
    <submittedName>
        <fullName evidence="7">Predicted arabinose efflux permease, MFS family</fullName>
    </submittedName>
</protein>
<dbReference type="PANTHER" id="PTHR11360">
    <property type="entry name" value="MONOCARBOXYLATE TRANSPORTER"/>
    <property type="match status" value="1"/>
</dbReference>
<dbReference type="PANTHER" id="PTHR11360:SF284">
    <property type="entry name" value="EG:103B4.3 PROTEIN-RELATED"/>
    <property type="match status" value="1"/>
</dbReference>
<keyword evidence="4 5" id="KW-0472">Membrane</keyword>
<dbReference type="EMBL" id="FOPW01000003">
    <property type="protein sequence ID" value="SFH32083.1"/>
    <property type="molecule type" value="Genomic_DNA"/>
</dbReference>
<evidence type="ECO:0000259" key="6">
    <source>
        <dbReference type="PROSITE" id="PS50850"/>
    </source>
</evidence>
<keyword evidence="3 5" id="KW-1133">Transmembrane helix</keyword>
<dbReference type="SUPFAM" id="SSF103473">
    <property type="entry name" value="MFS general substrate transporter"/>
    <property type="match status" value="1"/>
</dbReference>
<feature type="transmembrane region" description="Helical" evidence="5">
    <location>
        <begin position="122"/>
        <end position="143"/>
    </location>
</feature>
<dbReference type="GO" id="GO:0022857">
    <property type="term" value="F:transmembrane transporter activity"/>
    <property type="evidence" value="ECO:0007669"/>
    <property type="project" value="InterPro"/>
</dbReference>
<feature type="domain" description="Major facilitator superfamily (MFS) profile" evidence="6">
    <location>
        <begin position="30"/>
        <end position="447"/>
    </location>
</feature>
<evidence type="ECO:0000313" key="9">
    <source>
        <dbReference type="Proteomes" id="UP000199681"/>
    </source>
</evidence>
<evidence type="ECO:0000256" key="1">
    <source>
        <dbReference type="ARBA" id="ARBA00004651"/>
    </source>
</evidence>
<dbReference type="InterPro" id="IPR050327">
    <property type="entry name" value="Proton-linked_MCT"/>
</dbReference>
<evidence type="ECO:0000256" key="5">
    <source>
        <dbReference type="SAM" id="Phobius"/>
    </source>
</evidence>
<gene>
    <name evidence="8" type="ORF">E3O11_14030</name>
    <name evidence="7" type="ORF">SAMN05216274_103107</name>
</gene>
<feature type="transmembrane region" description="Helical" evidence="5">
    <location>
        <begin position="266"/>
        <end position="289"/>
    </location>
</feature>
<feature type="transmembrane region" description="Helical" evidence="5">
    <location>
        <begin position="155"/>
        <end position="175"/>
    </location>
</feature>
<dbReference type="InterPro" id="IPR036259">
    <property type="entry name" value="MFS_trans_sf"/>
</dbReference>
<dbReference type="PROSITE" id="PS50850">
    <property type="entry name" value="MFS"/>
    <property type="match status" value="1"/>
</dbReference>
<evidence type="ECO:0000256" key="4">
    <source>
        <dbReference type="ARBA" id="ARBA00023136"/>
    </source>
</evidence>
<feature type="transmembrane region" description="Helical" evidence="5">
    <location>
        <begin position="28"/>
        <end position="47"/>
    </location>
</feature>
<dbReference type="RefSeq" id="WP_092448578.1">
    <property type="nucleotide sequence ID" value="NZ_BKAC01000001.1"/>
</dbReference>
<dbReference type="InterPro" id="IPR020846">
    <property type="entry name" value="MFS_dom"/>
</dbReference>
<feature type="transmembrane region" description="Helical" evidence="5">
    <location>
        <begin position="67"/>
        <end position="89"/>
    </location>
</feature>
<feature type="transmembrane region" description="Helical" evidence="5">
    <location>
        <begin position="187"/>
        <end position="206"/>
    </location>
</feature>